<dbReference type="GO" id="GO:0005886">
    <property type="term" value="C:plasma membrane"/>
    <property type="evidence" value="ECO:0007669"/>
    <property type="project" value="UniProtKB-SubCell"/>
</dbReference>
<keyword evidence="4 10" id="KW-0808">Transferase</keyword>
<feature type="transmembrane region" description="Helical" evidence="8">
    <location>
        <begin position="435"/>
        <end position="452"/>
    </location>
</feature>
<feature type="transmembrane region" description="Helical" evidence="8">
    <location>
        <begin position="304"/>
        <end position="326"/>
    </location>
</feature>
<dbReference type="GO" id="GO:0016763">
    <property type="term" value="F:pentosyltransferase activity"/>
    <property type="evidence" value="ECO:0007669"/>
    <property type="project" value="TreeGrafter"/>
</dbReference>
<comment type="caution">
    <text evidence="10">The sequence shown here is derived from an EMBL/GenBank/DDBJ whole genome shotgun (WGS) entry which is preliminary data.</text>
</comment>
<reference evidence="10" key="1">
    <citation type="journal article" date="2020" name="mSystems">
        <title>Genome- and Community-Level Interaction Insights into Carbon Utilization and Element Cycling Functions of Hydrothermarchaeota in Hydrothermal Sediment.</title>
        <authorList>
            <person name="Zhou Z."/>
            <person name="Liu Y."/>
            <person name="Xu W."/>
            <person name="Pan J."/>
            <person name="Luo Z.H."/>
            <person name="Li M."/>
        </authorList>
    </citation>
    <scope>NUCLEOTIDE SEQUENCE [LARGE SCALE GENOMIC DNA]</scope>
    <source>
        <strain evidence="10">SpSt-658</strain>
    </source>
</reference>
<comment type="subcellular location">
    <subcellularLocation>
        <location evidence="1">Cell membrane</location>
        <topology evidence="1">Multi-pass membrane protein</topology>
    </subcellularLocation>
</comment>
<dbReference type="EMBL" id="DTCA01000139">
    <property type="protein sequence ID" value="HGM07660.1"/>
    <property type="molecule type" value="Genomic_DNA"/>
</dbReference>
<dbReference type="Pfam" id="PF13231">
    <property type="entry name" value="PMT_2"/>
    <property type="match status" value="1"/>
</dbReference>
<evidence type="ECO:0000256" key="7">
    <source>
        <dbReference type="ARBA" id="ARBA00023136"/>
    </source>
</evidence>
<sequence>MVTTLRNGWNTMLNKFMVYIVLTLIVAIAVYTYCDLALFIEKKELSTFPNTKGYVSDEVWYVNSARNILHKIFNLVPSTSPIRASIIFTSKESLLRAETLANFYDIKIIAGANVFSKLNVLYVEAQSIESITNFAKNVNAGDIVYGWIVGDHENINNYLNLEHPPTAKYVIALFIYMLGDKPFIWRIPSIIMGVLTVIFTFLLVYELTKSQELGLIAAAVVAVDPLIKVMSAVALLDIYVAAFTTLTLYVAAKGRFKEAALLLGFASTFKFTAVIAAIPLVFMYLNHMFKKGFKTSDVISSTTYFVILMILSFIFFQLLVSVPFILRIGLGEWLKQGIFGAISWHLSAKCVDPTKCPPYSAPWEWFFGINSFVLYLSPNIPAQGFVPAYAISFILMWFALPSMVNDRTSRKAWYMIFGIFLGYLIIWLLGSRTQYSFYAVQLTPLVYSYLIIQLHEYLNRENIIETINLWRKLALGLEKTIFSIFR</sequence>
<evidence type="ECO:0000256" key="1">
    <source>
        <dbReference type="ARBA" id="ARBA00004651"/>
    </source>
</evidence>
<evidence type="ECO:0000259" key="9">
    <source>
        <dbReference type="Pfam" id="PF13231"/>
    </source>
</evidence>
<evidence type="ECO:0000256" key="6">
    <source>
        <dbReference type="ARBA" id="ARBA00022989"/>
    </source>
</evidence>
<dbReference type="InterPro" id="IPR050297">
    <property type="entry name" value="LipidA_mod_glycosyltrf_83"/>
</dbReference>
<evidence type="ECO:0000256" key="5">
    <source>
        <dbReference type="ARBA" id="ARBA00022692"/>
    </source>
</evidence>
<evidence type="ECO:0000256" key="2">
    <source>
        <dbReference type="ARBA" id="ARBA00022475"/>
    </source>
</evidence>
<feature type="transmembrane region" description="Helical" evidence="8">
    <location>
        <begin position="225"/>
        <end position="252"/>
    </location>
</feature>
<feature type="domain" description="Glycosyltransferase RgtA/B/C/D-like" evidence="9">
    <location>
        <begin position="163"/>
        <end position="312"/>
    </location>
</feature>
<keyword evidence="2" id="KW-1003">Cell membrane</keyword>
<accession>A0A7C4D153</accession>
<keyword evidence="7 8" id="KW-0472">Membrane</keyword>
<feature type="transmembrane region" description="Helical" evidence="8">
    <location>
        <begin position="382"/>
        <end position="400"/>
    </location>
</feature>
<dbReference type="AlphaFoldDB" id="A0A7C4D153"/>
<feature type="transmembrane region" description="Helical" evidence="8">
    <location>
        <begin position="259"/>
        <end position="284"/>
    </location>
</feature>
<keyword evidence="3" id="KW-0328">Glycosyltransferase</keyword>
<evidence type="ECO:0000256" key="3">
    <source>
        <dbReference type="ARBA" id="ARBA00022676"/>
    </source>
</evidence>
<organism evidence="10">
    <name type="scientific">Ignisphaera aggregans</name>
    <dbReference type="NCBI Taxonomy" id="334771"/>
    <lineage>
        <taxon>Archaea</taxon>
        <taxon>Thermoproteota</taxon>
        <taxon>Thermoprotei</taxon>
        <taxon>Desulfurococcales</taxon>
        <taxon>Desulfurococcaceae</taxon>
        <taxon>Ignisphaera</taxon>
    </lineage>
</organism>
<feature type="transmembrane region" description="Helical" evidence="8">
    <location>
        <begin position="183"/>
        <end position="205"/>
    </location>
</feature>
<proteinExistence type="predicted"/>
<evidence type="ECO:0000256" key="8">
    <source>
        <dbReference type="SAM" id="Phobius"/>
    </source>
</evidence>
<name>A0A7C4D153_9CREN</name>
<feature type="transmembrane region" description="Helical" evidence="8">
    <location>
        <begin position="412"/>
        <end position="429"/>
    </location>
</feature>
<keyword evidence="5 8" id="KW-0812">Transmembrane</keyword>
<dbReference type="PANTHER" id="PTHR33908">
    <property type="entry name" value="MANNOSYLTRANSFERASE YKCB-RELATED"/>
    <property type="match status" value="1"/>
</dbReference>
<keyword evidence="6 8" id="KW-1133">Transmembrane helix</keyword>
<feature type="transmembrane region" description="Helical" evidence="8">
    <location>
        <begin position="16"/>
        <end position="40"/>
    </location>
</feature>
<dbReference type="GO" id="GO:0008610">
    <property type="term" value="P:lipid biosynthetic process"/>
    <property type="evidence" value="ECO:0007669"/>
    <property type="project" value="UniProtKB-ARBA"/>
</dbReference>
<gene>
    <name evidence="10" type="ORF">ENU31_04540</name>
</gene>
<dbReference type="PANTHER" id="PTHR33908:SF11">
    <property type="entry name" value="MEMBRANE PROTEIN"/>
    <property type="match status" value="1"/>
</dbReference>
<protein>
    <submittedName>
        <fullName evidence="10">Phospholipid carrier-dependent glycosyltransferase</fullName>
    </submittedName>
</protein>
<dbReference type="InterPro" id="IPR038731">
    <property type="entry name" value="RgtA/B/C-like"/>
</dbReference>
<evidence type="ECO:0000313" key="10">
    <source>
        <dbReference type="EMBL" id="HGM07660.1"/>
    </source>
</evidence>
<evidence type="ECO:0000256" key="4">
    <source>
        <dbReference type="ARBA" id="ARBA00022679"/>
    </source>
</evidence>